<keyword evidence="10 12" id="KW-0472">Membrane</keyword>
<dbReference type="STRING" id="379482.SAMN04487961_0571"/>
<dbReference type="GO" id="GO:0042777">
    <property type="term" value="P:proton motive force-driven plasma membrane ATP synthesis"/>
    <property type="evidence" value="ECO:0007669"/>
    <property type="project" value="TreeGrafter"/>
</dbReference>
<evidence type="ECO:0000256" key="8">
    <source>
        <dbReference type="ARBA" id="ARBA00022989"/>
    </source>
</evidence>
<dbReference type="Proteomes" id="UP000252995">
    <property type="component" value="Unassembled WGS sequence"/>
</dbReference>
<dbReference type="EMBL" id="QNRO01000003">
    <property type="protein sequence ID" value="RBP32642.1"/>
    <property type="molecule type" value="Genomic_DNA"/>
</dbReference>
<evidence type="ECO:0000256" key="10">
    <source>
        <dbReference type="ARBA" id="ARBA00023136"/>
    </source>
</evidence>
<dbReference type="GO" id="GO:0046933">
    <property type="term" value="F:proton-transporting ATP synthase activity, rotational mechanism"/>
    <property type="evidence" value="ECO:0007669"/>
    <property type="project" value="UniProtKB-UniRule"/>
</dbReference>
<keyword evidence="8 12" id="KW-1133">Transmembrane helix</keyword>
<evidence type="ECO:0000256" key="13">
    <source>
        <dbReference type="RuleBase" id="RU000483"/>
    </source>
</evidence>
<dbReference type="PANTHER" id="PTHR42823">
    <property type="entry name" value="ATP SYNTHASE SUBUNIT A, CHLOROPLASTIC"/>
    <property type="match status" value="1"/>
</dbReference>
<dbReference type="NCBIfam" id="NF004477">
    <property type="entry name" value="PRK05815.1-1"/>
    <property type="match status" value="1"/>
</dbReference>
<accession>A0A366GZP9</accession>
<dbReference type="PANTHER" id="PTHR42823:SF3">
    <property type="entry name" value="ATP SYNTHASE SUBUNIT A, CHLOROPLASTIC"/>
    <property type="match status" value="1"/>
</dbReference>
<feature type="transmembrane region" description="Helical" evidence="12">
    <location>
        <begin position="60"/>
        <end position="78"/>
    </location>
</feature>
<reference evidence="14 15" key="1">
    <citation type="submission" date="2018-06" db="EMBL/GenBank/DDBJ databases">
        <title>Freshwater and sediment microbial communities from various areas in North America, analyzing microbe dynamics in response to fracking.</title>
        <authorList>
            <person name="Lamendella R."/>
        </authorList>
    </citation>
    <scope>NUCLEOTIDE SEQUENCE [LARGE SCALE GENOMIC DNA]</scope>
    <source>
        <strain evidence="14 15">114J</strain>
    </source>
</reference>
<evidence type="ECO:0000256" key="6">
    <source>
        <dbReference type="ARBA" id="ARBA00022692"/>
    </source>
</evidence>
<feature type="transmembrane region" description="Helical" evidence="12">
    <location>
        <begin position="233"/>
        <end position="253"/>
    </location>
</feature>
<keyword evidence="4 12" id="KW-1003">Cell membrane</keyword>
<evidence type="ECO:0000256" key="12">
    <source>
        <dbReference type="HAMAP-Rule" id="MF_01393"/>
    </source>
</evidence>
<evidence type="ECO:0000256" key="11">
    <source>
        <dbReference type="ARBA" id="ARBA00023310"/>
    </source>
</evidence>
<comment type="function">
    <text evidence="12 13">Key component of the proton channel; it plays a direct role in the translocation of protons across the membrane.</text>
</comment>
<proteinExistence type="inferred from homology"/>
<protein>
    <recommendedName>
        <fullName evidence="12 13">ATP synthase subunit a</fullName>
    </recommendedName>
    <alternativeName>
        <fullName evidence="12">ATP synthase F0 sector subunit a</fullName>
    </alternativeName>
    <alternativeName>
        <fullName evidence="12">F-ATPase subunit 6</fullName>
    </alternativeName>
</protein>
<feature type="transmembrane region" description="Helical" evidence="12">
    <location>
        <begin position="160"/>
        <end position="179"/>
    </location>
</feature>
<keyword evidence="9 12" id="KW-0406">Ion transport</keyword>
<evidence type="ECO:0000256" key="9">
    <source>
        <dbReference type="ARBA" id="ARBA00023065"/>
    </source>
</evidence>
<dbReference type="HAMAP" id="MF_01393">
    <property type="entry name" value="ATP_synth_a_bact"/>
    <property type="match status" value="1"/>
</dbReference>
<evidence type="ECO:0000313" key="14">
    <source>
        <dbReference type="EMBL" id="RBP32642.1"/>
    </source>
</evidence>
<dbReference type="RefSeq" id="WP_113861764.1">
    <property type="nucleotide sequence ID" value="NZ_QNRO01000003.1"/>
</dbReference>
<comment type="similarity">
    <text evidence="2 12 13">Belongs to the ATPase A chain family.</text>
</comment>
<keyword evidence="11 12" id="KW-0066">ATP synthesis</keyword>
<keyword evidence="3 12" id="KW-0813">Transport</keyword>
<dbReference type="PROSITE" id="PS00449">
    <property type="entry name" value="ATPASE_A"/>
    <property type="match status" value="1"/>
</dbReference>
<evidence type="ECO:0000256" key="1">
    <source>
        <dbReference type="ARBA" id="ARBA00004141"/>
    </source>
</evidence>
<dbReference type="AlphaFoldDB" id="A0A366GZP9"/>
<organism evidence="14 15">
    <name type="scientific">Marinobacter pelagius</name>
    <dbReference type="NCBI Taxonomy" id="379482"/>
    <lineage>
        <taxon>Bacteria</taxon>
        <taxon>Pseudomonadati</taxon>
        <taxon>Pseudomonadota</taxon>
        <taxon>Gammaproteobacteria</taxon>
        <taxon>Pseudomonadales</taxon>
        <taxon>Marinobacteraceae</taxon>
        <taxon>Marinobacter</taxon>
    </lineage>
</organism>
<dbReference type="InterPro" id="IPR023011">
    <property type="entry name" value="ATP_synth_F0_asu_AS"/>
</dbReference>
<evidence type="ECO:0000256" key="3">
    <source>
        <dbReference type="ARBA" id="ARBA00022448"/>
    </source>
</evidence>
<dbReference type="CDD" id="cd00310">
    <property type="entry name" value="ATP-synt_Fo_a_6"/>
    <property type="match status" value="1"/>
</dbReference>
<dbReference type="Gene3D" id="1.20.120.220">
    <property type="entry name" value="ATP synthase, F0 complex, subunit A"/>
    <property type="match status" value="1"/>
</dbReference>
<evidence type="ECO:0000313" key="15">
    <source>
        <dbReference type="Proteomes" id="UP000252995"/>
    </source>
</evidence>
<name>A0A366GZP9_9GAMM</name>
<dbReference type="FunFam" id="1.20.120.220:FF:000002">
    <property type="entry name" value="ATP synthase subunit a"/>
    <property type="match status" value="1"/>
</dbReference>
<keyword evidence="6 12" id="KW-0812">Transmembrane</keyword>
<gene>
    <name evidence="12" type="primary">atpB</name>
    <name evidence="14" type="ORF">DET50_103203</name>
</gene>
<dbReference type="NCBIfam" id="TIGR01131">
    <property type="entry name" value="ATP_synt_6_or_A"/>
    <property type="match status" value="1"/>
</dbReference>
<dbReference type="GO" id="GO:0045259">
    <property type="term" value="C:proton-transporting ATP synthase complex"/>
    <property type="evidence" value="ECO:0007669"/>
    <property type="project" value="UniProtKB-KW"/>
</dbReference>
<evidence type="ECO:0000256" key="5">
    <source>
        <dbReference type="ARBA" id="ARBA00022547"/>
    </source>
</evidence>
<evidence type="ECO:0000256" key="7">
    <source>
        <dbReference type="ARBA" id="ARBA00022781"/>
    </source>
</evidence>
<dbReference type="InterPro" id="IPR035908">
    <property type="entry name" value="F0_ATP_A_sf"/>
</dbReference>
<evidence type="ECO:0000256" key="4">
    <source>
        <dbReference type="ARBA" id="ARBA00022475"/>
    </source>
</evidence>
<dbReference type="OrthoDB" id="9789241at2"/>
<dbReference type="GO" id="GO:0005886">
    <property type="term" value="C:plasma membrane"/>
    <property type="evidence" value="ECO:0007669"/>
    <property type="project" value="UniProtKB-SubCell"/>
</dbReference>
<evidence type="ECO:0000256" key="2">
    <source>
        <dbReference type="ARBA" id="ARBA00006810"/>
    </source>
</evidence>
<dbReference type="SUPFAM" id="SSF81336">
    <property type="entry name" value="F1F0 ATP synthase subunit A"/>
    <property type="match status" value="1"/>
</dbReference>
<dbReference type="InterPro" id="IPR000568">
    <property type="entry name" value="ATP_synth_F0_asu"/>
</dbReference>
<sequence>MAGSASEYIQHHLQNLTYGKLPAGYERADGTVLQETQWTLAQNAAEASDMGFMALHIDSLGWSVALGALFLFIFRLAAKRATSDKPGGLQNFVEVMVEFVDNSVKETFHGKNKVIAPLSLTIFCWIFLMNLMDLVPVDFLPQLFHLMGLEYMKVVPTTDVNVTLGMSLSVFALIIYYSLKVKGVGGFLGELTLHPFSSDNMFLKILLVPVNLLLEGVSLIAKPISLALRLFGNLYAGELIFILIALLPLWAQWTLSVPWAIFHILVITLQAFIFMMLTIVYLSMAHEDSH</sequence>
<keyword evidence="7 12" id="KW-0375">Hydrogen ion transport</keyword>
<feature type="transmembrane region" description="Helical" evidence="12">
    <location>
        <begin position="114"/>
        <end position="139"/>
    </location>
</feature>
<dbReference type="InterPro" id="IPR045082">
    <property type="entry name" value="ATP_syn_F0_a_bact/chloroplast"/>
</dbReference>
<dbReference type="Pfam" id="PF00119">
    <property type="entry name" value="ATP-synt_A"/>
    <property type="match status" value="1"/>
</dbReference>
<comment type="caution">
    <text evidence="14">The sequence shown here is derived from an EMBL/GenBank/DDBJ whole genome shotgun (WGS) entry which is preliminary data.</text>
</comment>
<keyword evidence="5 12" id="KW-0138">CF(0)</keyword>
<feature type="transmembrane region" description="Helical" evidence="12">
    <location>
        <begin position="259"/>
        <end position="282"/>
    </location>
</feature>
<comment type="subcellular location">
    <subcellularLocation>
        <location evidence="12 13">Cell membrane</location>
        <topology evidence="12 13">Multi-pass membrane protein</topology>
    </subcellularLocation>
    <subcellularLocation>
        <location evidence="1">Membrane</location>
        <topology evidence="1">Multi-pass membrane protein</topology>
    </subcellularLocation>
</comment>